<dbReference type="EMBL" id="CAMXCT020000302">
    <property type="protein sequence ID" value="CAL1130222.1"/>
    <property type="molecule type" value="Genomic_DNA"/>
</dbReference>
<reference evidence="3" key="2">
    <citation type="submission" date="2024-04" db="EMBL/GenBank/DDBJ databases">
        <authorList>
            <person name="Chen Y."/>
            <person name="Shah S."/>
            <person name="Dougan E. K."/>
            <person name="Thang M."/>
            <person name="Chan C."/>
        </authorList>
    </citation>
    <scope>NUCLEOTIDE SEQUENCE [LARGE SCALE GENOMIC DNA]</scope>
</reference>
<reference evidence="2" key="1">
    <citation type="submission" date="2022-10" db="EMBL/GenBank/DDBJ databases">
        <authorList>
            <person name="Chen Y."/>
            <person name="Dougan E. K."/>
            <person name="Chan C."/>
            <person name="Rhodes N."/>
            <person name="Thang M."/>
        </authorList>
    </citation>
    <scope>NUCLEOTIDE SEQUENCE</scope>
</reference>
<name>A0A9P1BNY8_9DINO</name>
<keyword evidence="5" id="KW-1185">Reference proteome</keyword>
<accession>A0A9P1BNY8</accession>
<evidence type="ECO:0000256" key="1">
    <source>
        <dbReference type="SAM" id="MobiDB-lite"/>
    </source>
</evidence>
<sequence length="552" mass="62570">MKALNREVPWRDIVRQGGATLQEYVESARKEHEQWMTWSLIRPLSTEEAREVLKDPVLGTRVRSRACYRDKSQGQGELRAKTRVVVLGHRDPNLTVINRDVPIPTRLTEQVLLTAYMSGRNRKLLRNERLWRLVRRRDDSAPFLQGQQDQGELPNRLFMMPPRDPILSQAGTCPAELYERERVWPCERPRTIVVGDGKALYDQEGVVDCIALLFVLCVDDFLVTDLGVVRSTLAVEASAADGAIDRGVFANKMFSQIVFGAKANPLTNLKTLRQCHATDCKSLYDAALAANFNTEEKRVGLTIRSVQETIPPSDMRVARDDGWYLGHLPAVVLHCRSNGPDTTFALPSMKAMDLHLAVRFRLQRWVAQPLSSPTFVATNQVSLRRGLHAWRRLHTAREALRATERAGPPSSSEERSWQILRSTFLDVEVEAGMSRQLREERLAQAEQSRAAHRQRLLERWNQQCMAEEDHWAQVERKRERAFFARGSRLLSKLEQAEQGLCKAQAAHGAASEPCHPGAPEPCKRRRVGPKPLAGRRGTVRDPSATLELWRSG</sequence>
<dbReference type="EMBL" id="CAMXCT030000302">
    <property type="protein sequence ID" value="CAL4764159.1"/>
    <property type="molecule type" value="Genomic_DNA"/>
</dbReference>
<evidence type="ECO:0000313" key="3">
    <source>
        <dbReference type="EMBL" id="CAL1130222.1"/>
    </source>
</evidence>
<evidence type="ECO:0000313" key="5">
    <source>
        <dbReference type="Proteomes" id="UP001152797"/>
    </source>
</evidence>
<evidence type="ECO:0000313" key="2">
    <source>
        <dbReference type="EMBL" id="CAI3976847.1"/>
    </source>
</evidence>
<proteinExistence type="predicted"/>
<dbReference type="AlphaFoldDB" id="A0A9P1BNY8"/>
<feature type="region of interest" description="Disordered" evidence="1">
    <location>
        <begin position="507"/>
        <end position="552"/>
    </location>
</feature>
<organism evidence="2">
    <name type="scientific">Cladocopium goreaui</name>
    <dbReference type="NCBI Taxonomy" id="2562237"/>
    <lineage>
        <taxon>Eukaryota</taxon>
        <taxon>Sar</taxon>
        <taxon>Alveolata</taxon>
        <taxon>Dinophyceae</taxon>
        <taxon>Suessiales</taxon>
        <taxon>Symbiodiniaceae</taxon>
        <taxon>Cladocopium</taxon>
    </lineage>
</organism>
<dbReference type="Proteomes" id="UP001152797">
    <property type="component" value="Unassembled WGS sequence"/>
</dbReference>
<gene>
    <name evidence="2" type="ORF">C1SCF055_LOCUS5037</name>
</gene>
<comment type="caution">
    <text evidence="2">The sequence shown here is derived from an EMBL/GenBank/DDBJ whole genome shotgun (WGS) entry which is preliminary data.</text>
</comment>
<dbReference type="OrthoDB" id="10524308at2759"/>
<protein>
    <submittedName>
        <fullName evidence="4">Copia protein</fullName>
    </submittedName>
</protein>
<evidence type="ECO:0000313" key="4">
    <source>
        <dbReference type="EMBL" id="CAL4764159.1"/>
    </source>
</evidence>
<dbReference type="EMBL" id="CAMXCT010000302">
    <property type="protein sequence ID" value="CAI3976847.1"/>
    <property type="molecule type" value="Genomic_DNA"/>
</dbReference>